<reference evidence="3" key="1">
    <citation type="journal article" date="2020" name="mSystems">
        <title>Genome- and Community-Level Interaction Insights into Carbon Utilization and Element Cycling Functions of Hydrothermarchaeota in Hydrothermal Sediment.</title>
        <authorList>
            <person name="Zhou Z."/>
            <person name="Liu Y."/>
            <person name="Xu W."/>
            <person name="Pan J."/>
            <person name="Luo Z.H."/>
            <person name="Li M."/>
        </authorList>
    </citation>
    <scope>NUCLEOTIDE SEQUENCE [LARGE SCALE GENOMIC DNA]</scope>
    <source>
        <strain evidence="3">SpSt-1125</strain>
    </source>
</reference>
<dbReference type="GO" id="GO:0008270">
    <property type="term" value="F:zinc ion binding"/>
    <property type="evidence" value="ECO:0007669"/>
    <property type="project" value="UniProtKB-KW"/>
</dbReference>
<gene>
    <name evidence="3" type="ORF">ENM88_06340</name>
</gene>
<organism evidence="3">
    <name type="scientific">Thermofilum pendens</name>
    <dbReference type="NCBI Taxonomy" id="2269"/>
    <lineage>
        <taxon>Archaea</taxon>
        <taxon>Thermoproteota</taxon>
        <taxon>Thermoprotei</taxon>
        <taxon>Thermofilales</taxon>
        <taxon>Thermofilaceae</taxon>
        <taxon>Thermofilum</taxon>
    </lineage>
</organism>
<keyword evidence="1" id="KW-0863">Zinc-finger</keyword>
<sequence>MDAAEALRRAELLLESALSGRCGDSLCEAVRELHAVFPRRSWLARSIARLLLGTVRPSRLPGLWYVEGVRGLGDWKAVYTVEYVGGEEGYRCSCYSSTFGYARRSRVCTHVGAVMLYRRQLKLGERA</sequence>
<feature type="domain" description="SWIM-type" evidence="2">
    <location>
        <begin position="79"/>
        <end position="119"/>
    </location>
</feature>
<dbReference type="EMBL" id="DRZM01000183">
    <property type="protein sequence ID" value="HHP05343.1"/>
    <property type="molecule type" value="Genomic_DNA"/>
</dbReference>
<accession>A0A7J3X803</accession>
<dbReference type="PROSITE" id="PS50966">
    <property type="entry name" value="ZF_SWIM"/>
    <property type="match status" value="1"/>
</dbReference>
<name>A0A7J3X803_THEPE</name>
<evidence type="ECO:0000313" key="3">
    <source>
        <dbReference type="EMBL" id="HHP05343.1"/>
    </source>
</evidence>
<dbReference type="InterPro" id="IPR007527">
    <property type="entry name" value="Znf_SWIM"/>
</dbReference>
<protein>
    <recommendedName>
        <fullName evidence="2">SWIM-type domain-containing protein</fullName>
    </recommendedName>
</protein>
<keyword evidence="1" id="KW-0479">Metal-binding</keyword>
<evidence type="ECO:0000259" key="2">
    <source>
        <dbReference type="PROSITE" id="PS50966"/>
    </source>
</evidence>
<comment type="caution">
    <text evidence="3">The sequence shown here is derived from an EMBL/GenBank/DDBJ whole genome shotgun (WGS) entry which is preliminary data.</text>
</comment>
<dbReference type="AlphaFoldDB" id="A0A7J3X803"/>
<proteinExistence type="predicted"/>
<evidence type="ECO:0000256" key="1">
    <source>
        <dbReference type="PROSITE-ProRule" id="PRU00325"/>
    </source>
</evidence>
<keyword evidence="1" id="KW-0862">Zinc</keyword>